<dbReference type="GO" id="GO:0002376">
    <property type="term" value="P:immune system process"/>
    <property type="evidence" value="ECO:0007669"/>
    <property type="project" value="UniProtKB-KW"/>
</dbReference>
<evidence type="ECO:0000256" key="4">
    <source>
        <dbReference type="ARBA" id="ARBA00022771"/>
    </source>
</evidence>
<organism evidence="8 9">
    <name type="scientific">Diploptera punctata</name>
    <name type="common">Pacific beetle cockroach</name>
    <dbReference type="NCBI Taxonomy" id="6984"/>
    <lineage>
        <taxon>Eukaryota</taxon>
        <taxon>Metazoa</taxon>
        <taxon>Ecdysozoa</taxon>
        <taxon>Arthropoda</taxon>
        <taxon>Hexapoda</taxon>
        <taxon>Insecta</taxon>
        <taxon>Pterygota</taxon>
        <taxon>Neoptera</taxon>
        <taxon>Polyneoptera</taxon>
        <taxon>Dictyoptera</taxon>
        <taxon>Blattodea</taxon>
        <taxon>Blaberoidea</taxon>
        <taxon>Blaberidae</taxon>
        <taxon>Diplopterinae</taxon>
        <taxon>Diploptera</taxon>
    </lineage>
</organism>
<dbReference type="GO" id="GO:0008270">
    <property type="term" value="F:zinc ion binding"/>
    <property type="evidence" value="ECO:0007669"/>
    <property type="project" value="UniProtKB-KW"/>
</dbReference>
<keyword evidence="3" id="KW-0479">Metal-binding</keyword>
<keyword evidence="9" id="KW-1185">Reference proteome</keyword>
<dbReference type="Proteomes" id="UP001233999">
    <property type="component" value="Unassembled WGS sequence"/>
</dbReference>
<dbReference type="InterPro" id="IPR046439">
    <property type="entry name" value="ZF_RZ_dom"/>
</dbReference>
<feature type="non-terminal residue" evidence="8">
    <location>
        <position position="1"/>
    </location>
</feature>
<proteinExistence type="predicted"/>
<evidence type="ECO:0000256" key="5">
    <source>
        <dbReference type="ARBA" id="ARBA00022833"/>
    </source>
</evidence>
<evidence type="ECO:0000256" key="1">
    <source>
        <dbReference type="ARBA" id="ARBA00004496"/>
    </source>
</evidence>
<keyword evidence="4" id="KW-0863">Zinc-finger</keyword>
<gene>
    <name evidence="8" type="ORF">L9F63_014513</name>
</gene>
<evidence type="ECO:0000256" key="2">
    <source>
        <dbReference type="ARBA" id="ARBA00022490"/>
    </source>
</evidence>
<comment type="caution">
    <text evidence="8">The sequence shown here is derived from an EMBL/GenBank/DDBJ whole genome shotgun (WGS) entry which is preliminary data.</text>
</comment>
<protein>
    <recommendedName>
        <fullName evidence="7">RZ-type domain-containing protein</fullName>
    </recommendedName>
</protein>
<dbReference type="Pfam" id="PF20173">
    <property type="entry name" value="ZnF_RZ-type"/>
    <property type="match status" value="1"/>
</dbReference>
<dbReference type="AlphaFoldDB" id="A0AAD8A7N5"/>
<keyword evidence="2" id="KW-0963">Cytoplasm</keyword>
<evidence type="ECO:0000256" key="3">
    <source>
        <dbReference type="ARBA" id="ARBA00022723"/>
    </source>
</evidence>
<dbReference type="PROSITE" id="PS51981">
    <property type="entry name" value="ZF_RZ"/>
    <property type="match status" value="1"/>
</dbReference>
<accession>A0AAD8A7N5</accession>
<evidence type="ECO:0000313" key="9">
    <source>
        <dbReference type="Proteomes" id="UP001233999"/>
    </source>
</evidence>
<name>A0AAD8A7N5_DIPPU</name>
<reference evidence="8" key="1">
    <citation type="journal article" date="2023" name="IScience">
        <title>Live-bearing cockroach genome reveals convergent evolutionary mechanisms linked to viviparity in insects and beyond.</title>
        <authorList>
            <person name="Fouks B."/>
            <person name="Harrison M.C."/>
            <person name="Mikhailova A.A."/>
            <person name="Marchal E."/>
            <person name="English S."/>
            <person name="Carruthers M."/>
            <person name="Jennings E.C."/>
            <person name="Chiamaka E.L."/>
            <person name="Frigard R.A."/>
            <person name="Pippel M."/>
            <person name="Attardo G.M."/>
            <person name="Benoit J.B."/>
            <person name="Bornberg-Bauer E."/>
            <person name="Tobe S.S."/>
        </authorList>
    </citation>
    <scope>NUCLEOTIDE SEQUENCE</scope>
    <source>
        <strain evidence="8">Stay&amp;Tobe</strain>
    </source>
</reference>
<reference evidence="8" key="2">
    <citation type="submission" date="2023-05" db="EMBL/GenBank/DDBJ databases">
        <authorList>
            <person name="Fouks B."/>
        </authorList>
    </citation>
    <scope>NUCLEOTIDE SEQUENCE</scope>
    <source>
        <strain evidence="8">Stay&amp;Tobe</strain>
        <tissue evidence="8">Testes</tissue>
    </source>
</reference>
<dbReference type="GO" id="GO:0005737">
    <property type="term" value="C:cytoplasm"/>
    <property type="evidence" value="ECO:0007669"/>
    <property type="project" value="UniProtKB-SubCell"/>
</dbReference>
<evidence type="ECO:0000259" key="7">
    <source>
        <dbReference type="PROSITE" id="PS51981"/>
    </source>
</evidence>
<evidence type="ECO:0000256" key="6">
    <source>
        <dbReference type="ARBA" id="ARBA00022859"/>
    </source>
</evidence>
<sequence>MKNCPKCNTPINKTQRYMNVVKKVYKDIWHVKRRIFGHIREIEAKRDELTAHMLALSDHEKDMEGSKEYKILYDKLLCELKPILRSRMNMLSSVETGTLKVQIEIFSQLVENYSKFCNTLDDKSKNEVLEYLDVLFQVIKKRQRIISNQEIKDISLEIQRFYRLCQLHKLKNEPGYKANCHNPIISRCYEDAYKIGYTIYKFTKEQDNAMKYALEAFGKEIKSAYYISNVEKIEIMKALNFTKGHWFKCPNGHIYAIGECGGAMEIGQCNECGAEIGGRQHRLLPSNNLAPEMDGATLTEIV</sequence>
<dbReference type="EMBL" id="JASPKZ010003077">
    <property type="protein sequence ID" value="KAJ9594036.1"/>
    <property type="molecule type" value="Genomic_DNA"/>
</dbReference>
<comment type="subcellular location">
    <subcellularLocation>
        <location evidence="1">Cytoplasm</location>
    </subcellularLocation>
</comment>
<evidence type="ECO:0000313" key="8">
    <source>
        <dbReference type="EMBL" id="KAJ9594036.1"/>
    </source>
</evidence>
<keyword evidence="5" id="KW-0862">Zinc</keyword>
<keyword evidence="6" id="KW-0391">Immunity</keyword>
<feature type="domain" description="RZ-type" evidence="7">
    <location>
        <begin position="227"/>
        <end position="301"/>
    </location>
</feature>